<evidence type="ECO:0000256" key="2">
    <source>
        <dbReference type="ARBA" id="ARBA00004733"/>
    </source>
</evidence>
<evidence type="ECO:0000259" key="12">
    <source>
        <dbReference type="Pfam" id="PF00291"/>
    </source>
</evidence>
<dbReference type="FunFam" id="3.40.50.1100:FF:000004">
    <property type="entry name" value="Tryptophan synthase beta chain"/>
    <property type="match status" value="1"/>
</dbReference>
<feature type="modified residue" description="N6-(pyridoxal phosphate)lysine" evidence="11">
    <location>
        <position position="92"/>
    </location>
</feature>
<evidence type="ECO:0000256" key="10">
    <source>
        <dbReference type="ARBA" id="ARBA00049047"/>
    </source>
</evidence>
<dbReference type="CDD" id="cd06446">
    <property type="entry name" value="Trp-synth_B"/>
    <property type="match status" value="1"/>
</dbReference>
<gene>
    <name evidence="11" type="primary">trpB</name>
    <name evidence="13" type="ORF">BLW93_03825</name>
</gene>
<evidence type="ECO:0000256" key="1">
    <source>
        <dbReference type="ARBA" id="ARBA00001933"/>
    </source>
</evidence>
<dbReference type="PIRSF" id="PIRSF001413">
    <property type="entry name" value="Trp_syn_beta"/>
    <property type="match status" value="1"/>
</dbReference>
<evidence type="ECO:0000256" key="3">
    <source>
        <dbReference type="ARBA" id="ARBA00009982"/>
    </source>
</evidence>
<comment type="pathway">
    <text evidence="2 11">Amino-acid biosynthesis; L-tryptophan biosynthesis; L-tryptophan from chorismate: step 5/5.</text>
</comment>
<dbReference type="InterPro" id="IPR006653">
    <property type="entry name" value="Trp_synth_b_CS"/>
</dbReference>
<keyword evidence="5 11" id="KW-0028">Amino-acid biosynthesis</keyword>
<dbReference type="InterPro" id="IPR036052">
    <property type="entry name" value="TrpB-like_PALP_sf"/>
</dbReference>
<dbReference type="GO" id="GO:0004834">
    <property type="term" value="F:tryptophan synthase activity"/>
    <property type="evidence" value="ECO:0007669"/>
    <property type="project" value="UniProtKB-UniRule"/>
</dbReference>
<keyword evidence="14" id="KW-1185">Reference proteome</keyword>
<keyword evidence="6 11" id="KW-0822">Tryptophan biosynthesis</keyword>
<dbReference type="STRING" id="1914305.BLW93_03825"/>
<evidence type="ECO:0000313" key="13">
    <source>
        <dbReference type="EMBL" id="OMH40714.1"/>
    </source>
</evidence>
<comment type="subunit">
    <text evidence="4 11">Tetramer of two alpha and two beta chains.</text>
</comment>
<dbReference type="Pfam" id="PF00291">
    <property type="entry name" value="PALP"/>
    <property type="match status" value="1"/>
</dbReference>
<evidence type="ECO:0000313" key="14">
    <source>
        <dbReference type="Proteomes" id="UP000187408"/>
    </source>
</evidence>
<evidence type="ECO:0000256" key="8">
    <source>
        <dbReference type="ARBA" id="ARBA00023141"/>
    </source>
</evidence>
<dbReference type="InterPro" id="IPR023026">
    <property type="entry name" value="Trp_synth_beta/beta-like"/>
</dbReference>
<sequence length="402" mass="44140">MVYKFPDKFGRFGIFGGKFVPETLMAALSELEENYYHYKNDKTFQEEFNALLKDYVGRPTPLQFARGLSEYIGGGVKIYLKREDLNHTGAHKINNALGQALLAKKMGKKRIIAETGAGQHGVATATACAFLGLECVVYMGEEDVHRQALNVFRMELLGAKVEVVKSGSRTLKDAVNEAIRDWVTNVRTTHYIIGSVVGPHPYPEMVRDFQAVIGMEAKEQILEKEGRLPDMIVACVGGGSNAMGIFYPFVEDEEVELVGVEAGGYGLDTDKHAASICKGSLGVLHGAKSYLLQTEDGQILPTHSVSAGLDYPGVGPEHALLHHIGRARYDAVTDDDAIKAFQILSRTEGIIPALESSHAVAWLIKNKSKLENKVVIINLSGRGDKDVNQIREILADREDLRL</sequence>
<reference evidence="13 14" key="1">
    <citation type="submission" date="2016-10" db="EMBL/GenBank/DDBJ databases">
        <title>Genome sequence of a sulfur-reducing bacterium Desulfurobacterium indicum K6013.</title>
        <authorList>
            <person name="Cao J."/>
            <person name="Shao Z."/>
            <person name="Alain K."/>
            <person name="Jebbar M."/>
        </authorList>
    </citation>
    <scope>NUCLEOTIDE SEQUENCE [LARGE SCALE GENOMIC DNA]</scope>
    <source>
        <strain evidence="13 14">K6013</strain>
    </source>
</reference>
<dbReference type="Proteomes" id="UP000187408">
    <property type="component" value="Unassembled WGS sequence"/>
</dbReference>
<dbReference type="FunFam" id="3.40.50.1100:FF:000001">
    <property type="entry name" value="Tryptophan synthase beta chain"/>
    <property type="match status" value="1"/>
</dbReference>
<dbReference type="PANTHER" id="PTHR48077">
    <property type="entry name" value="TRYPTOPHAN SYNTHASE-RELATED"/>
    <property type="match status" value="1"/>
</dbReference>
<dbReference type="EC" id="4.2.1.20" evidence="11"/>
<comment type="catalytic activity">
    <reaction evidence="10 11">
        <text>(1S,2R)-1-C-(indol-3-yl)glycerol 3-phosphate + L-serine = D-glyceraldehyde 3-phosphate + L-tryptophan + H2O</text>
        <dbReference type="Rhea" id="RHEA:10532"/>
        <dbReference type="ChEBI" id="CHEBI:15377"/>
        <dbReference type="ChEBI" id="CHEBI:33384"/>
        <dbReference type="ChEBI" id="CHEBI:57912"/>
        <dbReference type="ChEBI" id="CHEBI:58866"/>
        <dbReference type="ChEBI" id="CHEBI:59776"/>
        <dbReference type="EC" id="4.2.1.20"/>
    </reaction>
</comment>
<dbReference type="GO" id="GO:0005737">
    <property type="term" value="C:cytoplasm"/>
    <property type="evidence" value="ECO:0007669"/>
    <property type="project" value="TreeGrafter"/>
</dbReference>
<keyword evidence="8 11" id="KW-0057">Aromatic amino acid biosynthesis</keyword>
<proteinExistence type="inferred from homology"/>
<evidence type="ECO:0000256" key="6">
    <source>
        <dbReference type="ARBA" id="ARBA00022822"/>
    </source>
</evidence>
<dbReference type="HAMAP" id="MF_00133">
    <property type="entry name" value="Trp_synth_beta"/>
    <property type="match status" value="1"/>
</dbReference>
<comment type="similarity">
    <text evidence="3 11">Belongs to the TrpB family.</text>
</comment>
<comment type="function">
    <text evidence="11">The beta subunit is responsible for the synthesis of L-tryptophan from indole and L-serine.</text>
</comment>
<evidence type="ECO:0000256" key="11">
    <source>
        <dbReference type="HAMAP-Rule" id="MF_00133"/>
    </source>
</evidence>
<dbReference type="SUPFAM" id="SSF53686">
    <property type="entry name" value="Tryptophan synthase beta subunit-like PLP-dependent enzymes"/>
    <property type="match status" value="1"/>
</dbReference>
<accession>A0A1R1MLY8</accession>
<evidence type="ECO:0000256" key="4">
    <source>
        <dbReference type="ARBA" id="ARBA00011270"/>
    </source>
</evidence>
<name>A0A1R1MLY8_9BACT</name>
<keyword evidence="9 11" id="KW-0456">Lyase</keyword>
<comment type="caution">
    <text evidence="13">The sequence shown here is derived from an EMBL/GenBank/DDBJ whole genome shotgun (WGS) entry which is preliminary data.</text>
</comment>
<dbReference type="EMBL" id="MOEN01000010">
    <property type="protein sequence ID" value="OMH40714.1"/>
    <property type="molecule type" value="Genomic_DNA"/>
</dbReference>
<comment type="cofactor">
    <cofactor evidence="1 11">
        <name>pyridoxal 5'-phosphate</name>
        <dbReference type="ChEBI" id="CHEBI:597326"/>
    </cofactor>
</comment>
<evidence type="ECO:0000256" key="7">
    <source>
        <dbReference type="ARBA" id="ARBA00022898"/>
    </source>
</evidence>
<dbReference type="PROSITE" id="PS00168">
    <property type="entry name" value="TRP_SYNTHASE_BETA"/>
    <property type="match status" value="1"/>
</dbReference>
<dbReference type="InterPro" id="IPR001926">
    <property type="entry name" value="TrpB-like_PALP"/>
</dbReference>
<evidence type="ECO:0000256" key="9">
    <source>
        <dbReference type="ARBA" id="ARBA00023239"/>
    </source>
</evidence>
<dbReference type="InterPro" id="IPR006654">
    <property type="entry name" value="Trp_synth_beta"/>
</dbReference>
<dbReference type="NCBIfam" id="TIGR00263">
    <property type="entry name" value="trpB"/>
    <property type="match status" value="1"/>
</dbReference>
<dbReference type="PANTHER" id="PTHR48077:SF3">
    <property type="entry name" value="TRYPTOPHAN SYNTHASE"/>
    <property type="match status" value="1"/>
</dbReference>
<dbReference type="UniPathway" id="UPA00035">
    <property type="reaction ID" value="UER00044"/>
</dbReference>
<dbReference type="AlphaFoldDB" id="A0A1R1MLY8"/>
<dbReference type="Gene3D" id="3.40.50.1100">
    <property type="match status" value="2"/>
</dbReference>
<keyword evidence="7 11" id="KW-0663">Pyridoxal phosphate</keyword>
<feature type="domain" description="Tryptophan synthase beta chain-like PALP" evidence="12">
    <location>
        <begin position="57"/>
        <end position="381"/>
    </location>
</feature>
<evidence type="ECO:0000256" key="5">
    <source>
        <dbReference type="ARBA" id="ARBA00022605"/>
    </source>
</evidence>
<protein>
    <recommendedName>
        <fullName evidence="11">Tryptophan synthase beta chain</fullName>
        <ecNumber evidence="11">4.2.1.20</ecNumber>
    </recommendedName>
</protein>
<organism evidence="13 14">
    <name type="scientific">Desulfurobacterium indicum</name>
    <dbReference type="NCBI Taxonomy" id="1914305"/>
    <lineage>
        <taxon>Bacteria</taxon>
        <taxon>Pseudomonadati</taxon>
        <taxon>Aquificota</taxon>
        <taxon>Aquificia</taxon>
        <taxon>Desulfurobacteriales</taxon>
        <taxon>Desulfurobacteriaceae</taxon>
        <taxon>Desulfurobacterium</taxon>
    </lineage>
</organism>